<comment type="subcellular location">
    <subcellularLocation>
        <location evidence="1">Cell inner membrane</location>
        <topology evidence="1">Multi-pass membrane protein</topology>
    </subcellularLocation>
</comment>
<dbReference type="RefSeq" id="WP_123632036.1">
    <property type="nucleotide sequence ID" value="NZ_AYKH01000041.1"/>
</dbReference>
<name>A0A423PGG6_9GAMM</name>
<keyword evidence="2" id="KW-1003">Cell membrane</keyword>
<evidence type="ECO:0000256" key="4">
    <source>
        <dbReference type="ARBA" id="ARBA00022989"/>
    </source>
</evidence>
<evidence type="ECO:0000256" key="3">
    <source>
        <dbReference type="ARBA" id="ARBA00022692"/>
    </source>
</evidence>
<comment type="caution">
    <text evidence="7">The sequence shown here is derived from an EMBL/GenBank/DDBJ whole genome shotgun (WGS) entry which is preliminary data.</text>
</comment>
<proteinExistence type="predicted"/>
<feature type="transmembrane region" description="Helical" evidence="6">
    <location>
        <begin position="49"/>
        <end position="69"/>
    </location>
</feature>
<feature type="transmembrane region" description="Helical" evidence="6">
    <location>
        <begin position="99"/>
        <end position="121"/>
    </location>
</feature>
<dbReference type="GO" id="GO:0005886">
    <property type="term" value="C:plasma membrane"/>
    <property type="evidence" value="ECO:0007669"/>
    <property type="project" value="UniProtKB-SubCell"/>
</dbReference>
<evidence type="ECO:0000256" key="2">
    <source>
        <dbReference type="ARBA" id="ARBA00022475"/>
    </source>
</evidence>
<feature type="transmembrane region" description="Helical" evidence="6">
    <location>
        <begin position="171"/>
        <end position="194"/>
    </location>
</feature>
<dbReference type="Pfam" id="PF02653">
    <property type="entry name" value="BPD_transp_2"/>
    <property type="match status" value="1"/>
</dbReference>
<keyword evidence="3 6" id="KW-0812">Transmembrane</keyword>
<dbReference type="CDD" id="cd06581">
    <property type="entry name" value="TM_PBP1_LivM_like"/>
    <property type="match status" value="1"/>
</dbReference>
<sequence length="338" mass="35386">MSHANSTIKRRPRAAHFGGENAAAFALLALLVVAPFVAGDYIAYILPQYMLYGLLAVSLVMLWGVVGIVSFGQAAFFAIGAYAMGLCMGQSDLGFNSGYAGLASGALAGGLLAGVTGWFLFSAGVKATYFVLITLALSIITEQVAVSQSQLTGGFNGMFVNRMALSPFEGGAIAGDIALYFFVLGVVAVVYALLRWLMASSFGTVLAGVRENEDRLTALGYRIDQYKTLAFALSGAIAGLAGALYATTASFVSPSLAGVLFSTQVVVWVAIGGRSSLLGGLVGAMVVATASNYLSATMPQYWQLILGVAFMLVIIFFKDGFAGMFARLGQRLRPREVS</sequence>
<feature type="transmembrane region" description="Helical" evidence="6">
    <location>
        <begin position="128"/>
        <end position="151"/>
    </location>
</feature>
<feature type="transmembrane region" description="Helical" evidence="6">
    <location>
        <begin position="277"/>
        <end position="295"/>
    </location>
</feature>
<reference evidence="7 8" key="1">
    <citation type="submission" date="2013-10" db="EMBL/GenBank/DDBJ databases">
        <title>Salinisphaera orenii MK-B5 Genome Sequencing.</title>
        <authorList>
            <person name="Lai Q."/>
            <person name="Li C."/>
            <person name="Shao Z."/>
        </authorList>
    </citation>
    <scope>NUCLEOTIDE SEQUENCE [LARGE SCALE GENOMIC DNA]</scope>
    <source>
        <strain evidence="7 8">MK-B5</strain>
    </source>
</reference>
<feature type="transmembrane region" description="Helical" evidence="6">
    <location>
        <begin position="228"/>
        <end position="245"/>
    </location>
</feature>
<feature type="transmembrane region" description="Helical" evidence="6">
    <location>
        <begin position="301"/>
        <end position="326"/>
    </location>
</feature>
<dbReference type="PANTHER" id="PTHR30482:SF10">
    <property type="entry name" value="HIGH-AFFINITY BRANCHED-CHAIN AMINO ACID TRANSPORT PROTEIN BRAE"/>
    <property type="match status" value="1"/>
</dbReference>
<evidence type="ECO:0000256" key="5">
    <source>
        <dbReference type="ARBA" id="ARBA00023136"/>
    </source>
</evidence>
<dbReference type="PANTHER" id="PTHR30482">
    <property type="entry name" value="HIGH-AFFINITY BRANCHED-CHAIN AMINO ACID TRANSPORT SYSTEM PERMEASE"/>
    <property type="match status" value="1"/>
</dbReference>
<dbReference type="Proteomes" id="UP000283993">
    <property type="component" value="Unassembled WGS sequence"/>
</dbReference>
<keyword evidence="5 6" id="KW-0472">Membrane</keyword>
<dbReference type="EMBL" id="AYKH01000041">
    <property type="protein sequence ID" value="ROO24698.1"/>
    <property type="molecule type" value="Genomic_DNA"/>
</dbReference>
<dbReference type="InterPro" id="IPR043428">
    <property type="entry name" value="LivM-like"/>
</dbReference>
<protein>
    <recommendedName>
        <fullName evidence="9">Branched-chain amino acid ABC transporter permease</fullName>
    </recommendedName>
</protein>
<organism evidence="7 8">
    <name type="scientific">Salinisphaera orenii MK-B5</name>
    <dbReference type="NCBI Taxonomy" id="856730"/>
    <lineage>
        <taxon>Bacteria</taxon>
        <taxon>Pseudomonadati</taxon>
        <taxon>Pseudomonadota</taxon>
        <taxon>Gammaproteobacteria</taxon>
        <taxon>Salinisphaerales</taxon>
        <taxon>Salinisphaeraceae</taxon>
        <taxon>Salinisphaera</taxon>
    </lineage>
</organism>
<evidence type="ECO:0008006" key="9">
    <source>
        <dbReference type="Google" id="ProtNLM"/>
    </source>
</evidence>
<dbReference type="GO" id="GO:0015658">
    <property type="term" value="F:branched-chain amino acid transmembrane transporter activity"/>
    <property type="evidence" value="ECO:0007669"/>
    <property type="project" value="InterPro"/>
</dbReference>
<dbReference type="InterPro" id="IPR001851">
    <property type="entry name" value="ABC_transp_permease"/>
</dbReference>
<keyword evidence="4 6" id="KW-1133">Transmembrane helix</keyword>
<gene>
    <name evidence="7" type="ORF">SAOR_14370</name>
</gene>
<dbReference type="AlphaFoldDB" id="A0A423PGG6"/>
<evidence type="ECO:0000313" key="7">
    <source>
        <dbReference type="EMBL" id="ROO24698.1"/>
    </source>
</evidence>
<evidence type="ECO:0000256" key="1">
    <source>
        <dbReference type="ARBA" id="ARBA00004429"/>
    </source>
</evidence>
<keyword evidence="8" id="KW-1185">Reference proteome</keyword>
<evidence type="ECO:0000256" key="6">
    <source>
        <dbReference type="SAM" id="Phobius"/>
    </source>
</evidence>
<accession>A0A423PGG6</accession>
<evidence type="ECO:0000313" key="8">
    <source>
        <dbReference type="Proteomes" id="UP000283993"/>
    </source>
</evidence>